<dbReference type="AlphaFoldDB" id="A0AAV0WBR6"/>
<organism evidence="1 2">
    <name type="scientific">Macrosiphum euphorbiae</name>
    <name type="common">potato aphid</name>
    <dbReference type="NCBI Taxonomy" id="13131"/>
    <lineage>
        <taxon>Eukaryota</taxon>
        <taxon>Metazoa</taxon>
        <taxon>Ecdysozoa</taxon>
        <taxon>Arthropoda</taxon>
        <taxon>Hexapoda</taxon>
        <taxon>Insecta</taxon>
        <taxon>Pterygota</taxon>
        <taxon>Neoptera</taxon>
        <taxon>Paraneoptera</taxon>
        <taxon>Hemiptera</taxon>
        <taxon>Sternorrhyncha</taxon>
        <taxon>Aphidomorpha</taxon>
        <taxon>Aphidoidea</taxon>
        <taxon>Aphididae</taxon>
        <taxon>Macrosiphini</taxon>
        <taxon>Macrosiphum</taxon>
    </lineage>
</organism>
<evidence type="ECO:0000313" key="2">
    <source>
        <dbReference type="Proteomes" id="UP001160148"/>
    </source>
</evidence>
<protein>
    <submittedName>
        <fullName evidence="1">Uncharacterized protein</fullName>
    </submittedName>
</protein>
<dbReference type="EMBL" id="CARXXK010000002">
    <property type="protein sequence ID" value="CAI6353170.1"/>
    <property type="molecule type" value="Genomic_DNA"/>
</dbReference>
<proteinExistence type="predicted"/>
<keyword evidence="2" id="KW-1185">Reference proteome</keyword>
<accession>A0AAV0WBR6</accession>
<sequence>MSVENVVTISKQNLFYLFLLEHLRKFIFDINMHRDIISMAAEIKATLDKYFKNIEENYVQSQAILLDPRFKKYGFSSNNKFETCKVSLGRKLQEINVQNMSNEPVEELPTTSTVQSSTSIWKQFDEQVQGRTGQGGEGAIASRALDHVILVKIIYNT</sequence>
<name>A0AAV0WBR6_9HEMI</name>
<gene>
    <name evidence="1" type="ORF">MEUPH1_LOCUS9318</name>
</gene>
<dbReference type="Proteomes" id="UP001160148">
    <property type="component" value="Unassembled WGS sequence"/>
</dbReference>
<dbReference type="SUPFAM" id="SSF53098">
    <property type="entry name" value="Ribonuclease H-like"/>
    <property type="match status" value="1"/>
</dbReference>
<evidence type="ECO:0000313" key="1">
    <source>
        <dbReference type="EMBL" id="CAI6353170.1"/>
    </source>
</evidence>
<comment type="caution">
    <text evidence="1">The sequence shown here is derived from an EMBL/GenBank/DDBJ whole genome shotgun (WGS) entry which is preliminary data.</text>
</comment>
<dbReference type="InterPro" id="IPR012337">
    <property type="entry name" value="RNaseH-like_sf"/>
</dbReference>
<reference evidence="1 2" key="1">
    <citation type="submission" date="2023-01" db="EMBL/GenBank/DDBJ databases">
        <authorList>
            <person name="Whitehead M."/>
        </authorList>
    </citation>
    <scope>NUCLEOTIDE SEQUENCE [LARGE SCALE GENOMIC DNA]</scope>
</reference>